<reference evidence="1" key="1">
    <citation type="submission" date="2023-04" db="EMBL/GenBank/DDBJ databases">
        <title>Draft Genome sequencing of Naganishia species isolated from polar environments using Oxford Nanopore Technology.</title>
        <authorList>
            <person name="Leo P."/>
            <person name="Venkateswaran K."/>
        </authorList>
    </citation>
    <scope>NUCLEOTIDE SEQUENCE</scope>
    <source>
        <strain evidence="1">MNA-CCFEE 5425</strain>
    </source>
</reference>
<comment type="caution">
    <text evidence="1">The sequence shown here is derived from an EMBL/GenBank/DDBJ whole genome shotgun (WGS) entry which is preliminary data.</text>
</comment>
<evidence type="ECO:0000313" key="1">
    <source>
        <dbReference type="EMBL" id="KAJ9119496.1"/>
    </source>
</evidence>
<dbReference type="EMBL" id="JASBWU010000008">
    <property type="protein sequence ID" value="KAJ9119496.1"/>
    <property type="molecule type" value="Genomic_DNA"/>
</dbReference>
<keyword evidence="2" id="KW-1185">Reference proteome</keyword>
<gene>
    <name evidence="1" type="ORF">QFC22_003204</name>
</gene>
<organism evidence="1 2">
    <name type="scientific">Naganishia vaughanmartiniae</name>
    <dbReference type="NCBI Taxonomy" id="1424756"/>
    <lineage>
        <taxon>Eukaryota</taxon>
        <taxon>Fungi</taxon>
        <taxon>Dikarya</taxon>
        <taxon>Basidiomycota</taxon>
        <taxon>Agaricomycotina</taxon>
        <taxon>Tremellomycetes</taxon>
        <taxon>Filobasidiales</taxon>
        <taxon>Filobasidiaceae</taxon>
        <taxon>Naganishia</taxon>
    </lineage>
</organism>
<protein>
    <submittedName>
        <fullName evidence="1">Uncharacterized protein</fullName>
    </submittedName>
</protein>
<dbReference type="Proteomes" id="UP001243375">
    <property type="component" value="Unassembled WGS sequence"/>
</dbReference>
<accession>A0ACC2X748</accession>
<sequence length="378" mass="40751">MTDQQAIILSQLFPEEWALLHPIYGGQGVTALSLRSLPSPESLPISPPGEEFVKLDLDACRQLDGGVVGGEKEGGLPSIKDVLGDNFQWMNWNQIVTTVMTPPPFSPGPTHSANDDEGITLPPIRHSSSFSNDHFSNEHDNHDNHGNGAKSASNSPADHQFSTEQLSSVKTIVYYPASPPSKQQQQLLTNNAHRHDGRLPPPLRALCIPPPPLDLGKINYTQPQDQDRLSPLMAISQKRYHPYQLSPVHHSPLSAAGSRTSRAAGSWTTEGGITSPASADGMNIGFNMLDIQEEGRGVKDGSRLAERGGNMIARGRRVQHALPAGRLVAPPVVVAPIRPPYTFTVLITYALVGSPQKKLTLSQVSTVGPSSRSAPLQD</sequence>
<proteinExistence type="predicted"/>
<evidence type="ECO:0000313" key="2">
    <source>
        <dbReference type="Proteomes" id="UP001243375"/>
    </source>
</evidence>
<name>A0ACC2X748_9TREE</name>